<feature type="domain" description="Response regulatory" evidence="3">
    <location>
        <begin position="5"/>
        <end position="118"/>
    </location>
</feature>
<feature type="domain" description="ANTAR" evidence="4">
    <location>
        <begin position="124"/>
        <end position="185"/>
    </location>
</feature>
<dbReference type="PANTHER" id="PTHR44591">
    <property type="entry name" value="STRESS RESPONSE REGULATOR PROTEIN 1"/>
    <property type="match status" value="1"/>
</dbReference>
<dbReference type="PROSITE" id="PS50110">
    <property type="entry name" value="RESPONSE_REGULATORY"/>
    <property type="match status" value="1"/>
</dbReference>
<dbReference type="SMART" id="SM00448">
    <property type="entry name" value="REC"/>
    <property type="match status" value="1"/>
</dbReference>
<dbReference type="SMART" id="SM01012">
    <property type="entry name" value="ANTAR"/>
    <property type="match status" value="1"/>
</dbReference>
<protein>
    <submittedName>
        <fullName evidence="5">ANTAR domain-containing protein</fullName>
    </submittedName>
</protein>
<gene>
    <name evidence="5" type="ORF">I6U48_18160</name>
</gene>
<sequence length="189" mass="21800">MDNYKIVVADSDSKNREMISELLKRRGYLVYQASDSGGVLRTSRSIFPHLVIMDFNLLGINAYKTARIIEDDKVSSVVFITNNLDSAFYDKLKNMNIFAYIIKPVKSEQLYQIVEFSINNIIKVSSLQDRIKELEVTLENRKKLDKAKGIIMKKINVSEDVAYKFLRKKSMDMCIPIDKVAEKIIKKYG</sequence>
<organism evidence="5 6">
    <name type="scientific">Clostridium thailandense</name>
    <dbReference type="NCBI Taxonomy" id="2794346"/>
    <lineage>
        <taxon>Bacteria</taxon>
        <taxon>Bacillati</taxon>
        <taxon>Bacillota</taxon>
        <taxon>Clostridia</taxon>
        <taxon>Eubacteriales</taxon>
        <taxon>Clostridiaceae</taxon>
        <taxon>Clostridium</taxon>
    </lineage>
</organism>
<dbReference type="InterPro" id="IPR050595">
    <property type="entry name" value="Bact_response_regulator"/>
</dbReference>
<evidence type="ECO:0000256" key="1">
    <source>
        <dbReference type="ARBA" id="ARBA00022553"/>
    </source>
</evidence>
<dbReference type="GO" id="GO:0003723">
    <property type="term" value="F:RNA binding"/>
    <property type="evidence" value="ECO:0007669"/>
    <property type="project" value="InterPro"/>
</dbReference>
<name>A0A949TL15_9CLOT</name>
<proteinExistence type="predicted"/>
<keyword evidence="1 2" id="KW-0597">Phosphoprotein</keyword>
<dbReference type="InterPro" id="IPR008327">
    <property type="entry name" value="Sig_transdc_resp-reg_antiterm"/>
</dbReference>
<reference evidence="5" key="1">
    <citation type="submission" date="2020-12" db="EMBL/GenBank/DDBJ databases">
        <title>Clostridium thailandense sp. nov., a novel acetogenic bacterium isolated from peat land soil in Thailand.</title>
        <authorList>
            <person name="Chaikitkaew S."/>
            <person name="Birkeland N.K."/>
        </authorList>
    </citation>
    <scope>NUCLEOTIDE SEQUENCE</scope>
    <source>
        <strain evidence="5">PL3</strain>
    </source>
</reference>
<dbReference type="Pfam" id="PF03861">
    <property type="entry name" value="ANTAR"/>
    <property type="match status" value="1"/>
</dbReference>
<dbReference type="Pfam" id="PF00072">
    <property type="entry name" value="Response_reg"/>
    <property type="match status" value="1"/>
</dbReference>
<dbReference type="InterPro" id="IPR005561">
    <property type="entry name" value="ANTAR"/>
</dbReference>
<evidence type="ECO:0000259" key="3">
    <source>
        <dbReference type="PROSITE" id="PS50110"/>
    </source>
</evidence>
<dbReference type="RefSeq" id="WP_218321883.1">
    <property type="nucleotide sequence ID" value="NZ_JAEEGC010000099.1"/>
</dbReference>
<evidence type="ECO:0000313" key="6">
    <source>
        <dbReference type="Proteomes" id="UP000694308"/>
    </source>
</evidence>
<dbReference type="Proteomes" id="UP000694308">
    <property type="component" value="Unassembled WGS sequence"/>
</dbReference>
<dbReference type="PANTHER" id="PTHR44591:SF23">
    <property type="entry name" value="CHEY SUBFAMILY"/>
    <property type="match status" value="1"/>
</dbReference>
<accession>A0A949TL15</accession>
<dbReference type="PROSITE" id="PS50921">
    <property type="entry name" value="ANTAR"/>
    <property type="match status" value="1"/>
</dbReference>
<dbReference type="EMBL" id="JAEEGC010000099">
    <property type="protein sequence ID" value="MBV7274824.1"/>
    <property type="molecule type" value="Genomic_DNA"/>
</dbReference>
<dbReference type="PIRSF" id="PIRSF036382">
    <property type="entry name" value="RR_antiterm"/>
    <property type="match status" value="1"/>
</dbReference>
<dbReference type="AlphaFoldDB" id="A0A949TL15"/>
<evidence type="ECO:0000259" key="4">
    <source>
        <dbReference type="PROSITE" id="PS50921"/>
    </source>
</evidence>
<dbReference type="InterPro" id="IPR001789">
    <property type="entry name" value="Sig_transdc_resp-reg_receiver"/>
</dbReference>
<evidence type="ECO:0000256" key="2">
    <source>
        <dbReference type="PROSITE-ProRule" id="PRU00169"/>
    </source>
</evidence>
<keyword evidence="6" id="KW-1185">Reference proteome</keyword>
<dbReference type="GO" id="GO:0000160">
    <property type="term" value="P:phosphorelay signal transduction system"/>
    <property type="evidence" value="ECO:0007669"/>
    <property type="project" value="InterPro"/>
</dbReference>
<comment type="caution">
    <text evidence="5">The sequence shown here is derived from an EMBL/GenBank/DDBJ whole genome shotgun (WGS) entry which is preliminary data.</text>
</comment>
<evidence type="ECO:0000313" key="5">
    <source>
        <dbReference type="EMBL" id="MBV7274824.1"/>
    </source>
</evidence>
<feature type="modified residue" description="4-aspartylphosphate" evidence="2">
    <location>
        <position position="54"/>
    </location>
</feature>